<evidence type="ECO:0000313" key="2">
    <source>
        <dbReference type="EMBL" id="UMM39369.1"/>
    </source>
</evidence>
<protein>
    <submittedName>
        <fullName evidence="2">Uncharacterized protein</fullName>
    </submittedName>
</protein>
<sequence length="326" mass="37178">MMWILKKKSSTIDINGRRRRQKGRRDEKIDNSPAARVPLTKARARQIASSAYKQGTSLQERRIIWHRRIRNIDKQTKKNVCIFESCGPTCLLMLQLNKISDFPAKRSRNTITSGKFVYCVESVSSTDSFYYVDYYQSAAWKAGKAPSAVVADCYNEILLSLEIPTKMLPTEFNSKRTELRKGRRHYWNLSSTLRAIFAVDPIWLMLGLMETTFTTLALQCALMRLSRRLSPKTTLTTTNKKDSSHLSERSTENARHMIAGEEGVTSLCVAHTDKFLANASSESSIQKHVDKSSNTHEAPTSRRRTYIYIEVIPVLSSRNCGFIVNH</sequence>
<dbReference type="AlphaFoldDB" id="A0AAE9FDD3"/>
<feature type="compositionally biased region" description="Basic and acidic residues" evidence="1">
    <location>
        <begin position="239"/>
        <end position="252"/>
    </location>
</feature>
<accession>A0AAE9FDD3</accession>
<evidence type="ECO:0000313" key="3">
    <source>
        <dbReference type="Proteomes" id="UP000829354"/>
    </source>
</evidence>
<dbReference type="EMBL" id="CP092625">
    <property type="protein sequence ID" value="UMM39369.1"/>
    <property type="molecule type" value="Genomic_DNA"/>
</dbReference>
<feature type="region of interest" description="Disordered" evidence="1">
    <location>
        <begin position="14"/>
        <end position="35"/>
    </location>
</feature>
<reference evidence="2 3" key="1">
    <citation type="submission" date="2022-04" db="EMBL/GenBank/DDBJ databases">
        <title>Chromosome-level reference genomes for two strains of Caenorhabditis briggsae: an improved platform for comparative genomics.</title>
        <authorList>
            <person name="Stevens L."/>
            <person name="Andersen E."/>
        </authorList>
    </citation>
    <scope>NUCLEOTIDE SEQUENCE [LARGE SCALE GENOMIC DNA]</scope>
    <source>
        <strain evidence="2">VX34</strain>
        <tissue evidence="2">Whole-organism</tissue>
    </source>
</reference>
<name>A0AAE9FDD3_CAEBR</name>
<keyword evidence="3" id="KW-1185">Reference proteome</keyword>
<proteinExistence type="predicted"/>
<dbReference type="Proteomes" id="UP000829354">
    <property type="component" value="Chromosome X"/>
</dbReference>
<feature type="region of interest" description="Disordered" evidence="1">
    <location>
        <begin position="233"/>
        <end position="252"/>
    </location>
</feature>
<gene>
    <name evidence="2" type="ORF">L5515_016453</name>
</gene>
<evidence type="ECO:0000256" key="1">
    <source>
        <dbReference type="SAM" id="MobiDB-lite"/>
    </source>
</evidence>
<organism evidence="2 3">
    <name type="scientific">Caenorhabditis briggsae</name>
    <dbReference type="NCBI Taxonomy" id="6238"/>
    <lineage>
        <taxon>Eukaryota</taxon>
        <taxon>Metazoa</taxon>
        <taxon>Ecdysozoa</taxon>
        <taxon>Nematoda</taxon>
        <taxon>Chromadorea</taxon>
        <taxon>Rhabditida</taxon>
        <taxon>Rhabditina</taxon>
        <taxon>Rhabditomorpha</taxon>
        <taxon>Rhabditoidea</taxon>
        <taxon>Rhabditidae</taxon>
        <taxon>Peloderinae</taxon>
        <taxon>Caenorhabditis</taxon>
    </lineage>
</organism>